<dbReference type="GeneID" id="24441474"/>
<evidence type="ECO:0000313" key="2">
    <source>
        <dbReference type="Proteomes" id="UP000009168"/>
    </source>
</evidence>
<evidence type="ECO:0000313" key="1">
    <source>
        <dbReference type="EMBL" id="EWS74570.1"/>
    </source>
</evidence>
<dbReference type="RefSeq" id="XP_012652902.1">
    <property type="nucleotide sequence ID" value="XM_012797448.1"/>
</dbReference>
<keyword evidence="2" id="KW-1185">Reference proteome</keyword>
<dbReference type="KEGG" id="tet:TTHERM_001030019"/>
<protein>
    <submittedName>
        <fullName evidence="1">Uncharacterized protein</fullName>
    </submittedName>
</protein>
<sequence length="220" mass="25957">MVHYKFIIIKQILNLQKQNFDLNPKVLSFEPNLQIFDLNFKDNKTQKNKQIKKIHTSILQIVSYIFKRLNSLLYKHLSLFDKMCFLTKKIIVNEIISSIITNSIKSDIKNNNKNSFESLEVLPLDTDNIKQKQTKDIINQEPIEINFPIKPFLKVYAIREEVTFNTMLLIKAIIICQSNIIQPQNNIEIVRVWIVLIQKRVNLIGLEISFSERQKMLKNQ</sequence>
<dbReference type="Proteomes" id="UP000009168">
    <property type="component" value="Unassembled WGS sequence"/>
</dbReference>
<dbReference type="AlphaFoldDB" id="W7X5C7"/>
<gene>
    <name evidence="1" type="ORF">TTHERM_001030019</name>
</gene>
<dbReference type="EMBL" id="GG662710">
    <property type="protein sequence ID" value="EWS74570.1"/>
    <property type="molecule type" value="Genomic_DNA"/>
</dbReference>
<name>W7X5C7_TETTS</name>
<accession>W7X5C7</accession>
<proteinExistence type="predicted"/>
<reference evidence="2" key="1">
    <citation type="journal article" date="2006" name="PLoS Biol.">
        <title>Macronuclear genome sequence of the ciliate Tetrahymena thermophila, a model eukaryote.</title>
        <authorList>
            <person name="Eisen J.A."/>
            <person name="Coyne R.S."/>
            <person name="Wu M."/>
            <person name="Wu D."/>
            <person name="Thiagarajan M."/>
            <person name="Wortman J.R."/>
            <person name="Badger J.H."/>
            <person name="Ren Q."/>
            <person name="Amedeo P."/>
            <person name="Jones K.M."/>
            <person name="Tallon L.J."/>
            <person name="Delcher A.L."/>
            <person name="Salzberg S.L."/>
            <person name="Silva J.C."/>
            <person name="Haas B.J."/>
            <person name="Majoros W.H."/>
            <person name="Farzad M."/>
            <person name="Carlton J.M."/>
            <person name="Smith R.K. Jr."/>
            <person name="Garg J."/>
            <person name="Pearlman R.E."/>
            <person name="Karrer K.M."/>
            <person name="Sun L."/>
            <person name="Manning G."/>
            <person name="Elde N.C."/>
            <person name="Turkewitz A.P."/>
            <person name="Asai D.J."/>
            <person name="Wilkes D.E."/>
            <person name="Wang Y."/>
            <person name="Cai H."/>
            <person name="Collins K."/>
            <person name="Stewart B.A."/>
            <person name="Lee S.R."/>
            <person name="Wilamowska K."/>
            <person name="Weinberg Z."/>
            <person name="Ruzzo W.L."/>
            <person name="Wloga D."/>
            <person name="Gaertig J."/>
            <person name="Frankel J."/>
            <person name="Tsao C.-C."/>
            <person name="Gorovsky M.A."/>
            <person name="Keeling P.J."/>
            <person name="Waller R.F."/>
            <person name="Patron N.J."/>
            <person name="Cherry J.M."/>
            <person name="Stover N.A."/>
            <person name="Krieger C.J."/>
            <person name="del Toro C."/>
            <person name="Ryder H.F."/>
            <person name="Williamson S.C."/>
            <person name="Barbeau R.A."/>
            <person name="Hamilton E.P."/>
            <person name="Orias E."/>
        </authorList>
    </citation>
    <scope>NUCLEOTIDE SEQUENCE [LARGE SCALE GENOMIC DNA]</scope>
    <source>
        <strain evidence="2">SB210</strain>
    </source>
</reference>
<organism evidence="1 2">
    <name type="scientific">Tetrahymena thermophila (strain SB210)</name>
    <dbReference type="NCBI Taxonomy" id="312017"/>
    <lineage>
        <taxon>Eukaryota</taxon>
        <taxon>Sar</taxon>
        <taxon>Alveolata</taxon>
        <taxon>Ciliophora</taxon>
        <taxon>Intramacronucleata</taxon>
        <taxon>Oligohymenophorea</taxon>
        <taxon>Hymenostomatida</taxon>
        <taxon>Tetrahymenina</taxon>
        <taxon>Tetrahymenidae</taxon>
        <taxon>Tetrahymena</taxon>
    </lineage>
</organism>
<dbReference type="InParanoid" id="W7X5C7"/>